<feature type="transmembrane region" description="Helical" evidence="8">
    <location>
        <begin position="26"/>
        <end position="51"/>
    </location>
</feature>
<dbReference type="PANTHER" id="PTHR43271:SF1">
    <property type="entry name" value="INNER MEMBRANE TRANSPORT PROTEIN YNFM"/>
    <property type="match status" value="1"/>
</dbReference>
<keyword evidence="4" id="KW-1003">Cell membrane</keyword>
<evidence type="ECO:0000259" key="9">
    <source>
        <dbReference type="PROSITE" id="PS50850"/>
    </source>
</evidence>
<sequence>MILLKDKQEFVKKQYIKKNTKKFNQVILALFSGGVATFSILYCVQSILPIFSKQFYLTPAESSLSLSAATITMALGMLFTGPLSDVIGRKSIMSASLFIASILTVICSMMTSWTSIVLLRSLTGLALSGVVAVAMTYISEEIHPNSLSFCMGLYISGNTIGGFSGRFLSSILAEKFSWNFALMIIGLFSFISSCFFLYFLPPSKNFSSISINIYKFLNRFYSQLKNPALFILFVIGFILMGSFVTVFNYIGYRLMLEPFFLCQSSIGLISIIYLTGVYSSPKAGILINKYHRNNILIASLVLMIIGVFITQYNQLFMIILGLIIFSGGFFASHSTASSWVGSYTNIAKIQATSLYLFFYYLGSSVFGTFGGFFWFHMKWPGISILIIITLFFGVFLSFTLKKKNF</sequence>
<feature type="transmembrane region" description="Helical" evidence="8">
    <location>
        <begin position="315"/>
        <end position="333"/>
    </location>
</feature>
<evidence type="ECO:0000313" key="10">
    <source>
        <dbReference type="EMBL" id="QIQ42140.1"/>
    </source>
</evidence>
<dbReference type="Gene3D" id="1.20.1250.20">
    <property type="entry name" value="MFS general substrate transporter like domains"/>
    <property type="match status" value="1"/>
</dbReference>
<feature type="transmembrane region" description="Helical" evidence="8">
    <location>
        <begin position="63"/>
        <end position="80"/>
    </location>
</feature>
<dbReference type="Proteomes" id="UP000503183">
    <property type="component" value="Chromosome"/>
</dbReference>
<evidence type="ECO:0000256" key="4">
    <source>
        <dbReference type="ARBA" id="ARBA00022475"/>
    </source>
</evidence>
<dbReference type="InterPro" id="IPR011701">
    <property type="entry name" value="MFS"/>
</dbReference>
<dbReference type="PANTHER" id="PTHR43271">
    <property type="entry name" value="BLL2771 PROTEIN"/>
    <property type="match status" value="1"/>
</dbReference>
<feature type="transmembrane region" description="Helical" evidence="8">
    <location>
        <begin position="228"/>
        <end position="252"/>
    </location>
</feature>
<protein>
    <submittedName>
        <fullName evidence="10">MFS transporter</fullName>
    </submittedName>
</protein>
<comment type="similarity">
    <text evidence="2">Belongs to the major facilitator superfamily.</text>
</comment>
<organism evidence="10 11">
    <name type="scientific">Buchnera aphidicola</name>
    <name type="common">Microlophium carnosum</name>
    <dbReference type="NCBI Taxonomy" id="2708354"/>
    <lineage>
        <taxon>Bacteria</taxon>
        <taxon>Pseudomonadati</taxon>
        <taxon>Pseudomonadota</taxon>
        <taxon>Gammaproteobacteria</taxon>
        <taxon>Enterobacterales</taxon>
        <taxon>Erwiniaceae</taxon>
        <taxon>Buchnera</taxon>
    </lineage>
</organism>
<feature type="transmembrane region" description="Helical" evidence="8">
    <location>
        <begin position="354"/>
        <end position="375"/>
    </location>
</feature>
<dbReference type="CDD" id="cd17324">
    <property type="entry name" value="MFS_NepI_like"/>
    <property type="match status" value="1"/>
</dbReference>
<dbReference type="PROSITE" id="PS00216">
    <property type="entry name" value="SUGAR_TRANSPORT_1"/>
    <property type="match status" value="1"/>
</dbReference>
<reference evidence="10 11" key="1">
    <citation type="submission" date="2020-04" db="EMBL/GenBank/DDBJ databases">
        <title>Parallel evolution in the integration of a co-obligate aphid symbiosis.</title>
        <authorList>
            <person name="Monnin D."/>
            <person name="Jackson R."/>
            <person name="Kiers E.T."/>
            <person name="Bunker M."/>
            <person name="Ellers J."/>
            <person name="Henry L.M."/>
        </authorList>
    </citation>
    <scope>NUCLEOTIDE SEQUENCE [LARGE SCALE GENOMIC DNA]</scope>
    <source>
        <strain evidence="10">MCAR-56B</strain>
    </source>
</reference>
<evidence type="ECO:0000256" key="6">
    <source>
        <dbReference type="ARBA" id="ARBA00022989"/>
    </source>
</evidence>
<dbReference type="SUPFAM" id="SSF103473">
    <property type="entry name" value="MFS general substrate transporter"/>
    <property type="match status" value="1"/>
</dbReference>
<accession>A0A6G9JWB4</accession>
<dbReference type="GO" id="GO:0005886">
    <property type="term" value="C:plasma membrane"/>
    <property type="evidence" value="ECO:0007669"/>
    <property type="project" value="UniProtKB-SubCell"/>
</dbReference>
<evidence type="ECO:0000256" key="1">
    <source>
        <dbReference type="ARBA" id="ARBA00004651"/>
    </source>
</evidence>
<feature type="transmembrane region" description="Helical" evidence="8">
    <location>
        <begin position="290"/>
        <end position="309"/>
    </location>
</feature>
<comment type="subcellular location">
    <subcellularLocation>
        <location evidence="1">Cell membrane</location>
        <topology evidence="1">Multi-pass membrane protein</topology>
    </subcellularLocation>
</comment>
<feature type="domain" description="Major facilitator superfamily (MFS) profile" evidence="9">
    <location>
        <begin position="22"/>
        <end position="405"/>
    </location>
</feature>
<feature type="transmembrane region" description="Helical" evidence="8">
    <location>
        <begin position="381"/>
        <end position="400"/>
    </location>
</feature>
<evidence type="ECO:0000313" key="11">
    <source>
        <dbReference type="Proteomes" id="UP000503183"/>
    </source>
</evidence>
<feature type="transmembrane region" description="Helical" evidence="8">
    <location>
        <begin position="92"/>
        <end position="111"/>
    </location>
</feature>
<feature type="transmembrane region" description="Helical" evidence="8">
    <location>
        <begin position="258"/>
        <end position="278"/>
    </location>
</feature>
<evidence type="ECO:0000256" key="3">
    <source>
        <dbReference type="ARBA" id="ARBA00022448"/>
    </source>
</evidence>
<evidence type="ECO:0000256" key="8">
    <source>
        <dbReference type="SAM" id="Phobius"/>
    </source>
</evidence>
<keyword evidence="6 8" id="KW-1133">Transmembrane helix</keyword>
<keyword evidence="5 8" id="KW-0812">Transmembrane</keyword>
<dbReference type="AlphaFoldDB" id="A0A6G9JWB4"/>
<feature type="transmembrane region" description="Helical" evidence="8">
    <location>
        <begin position="117"/>
        <end position="137"/>
    </location>
</feature>
<feature type="transmembrane region" description="Helical" evidence="8">
    <location>
        <begin position="149"/>
        <end position="168"/>
    </location>
</feature>
<dbReference type="EMBL" id="CP048747">
    <property type="protein sequence ID" value="QIQ42140.1"/>
    <property type="molecule type" value="Genomic_DNA"/>
</dbReference>
<gene>
    <name evidence="10" type="ORF">G4A98_02945</name>
</gene>
<dbReference type="Pfam" id="PF07690">
    <property type="entry name" value="MFS_1"/>
    <property type="match status" value="1"/>
</dbReference>
<proteinExistence type="inferred from homology"/>
<evidence type="ECO:0000256" key="5">
    <source>
        <dbReference type="ARBA" id="ARBA00022692"/>
    </source>
</evidence>
<dbReference type="InterPro" id="IPR005829">
    <property type="entry name" value="Sugar_transporter_CS"/>
</dbReference>
<dbReference type="PROSITE" id="PS50850">
    <property type="entry name" value="MFS"/>
    <property type="match status" value="1"/>
</dbReference>
<keyword evidence="7 8" id="KW-0472">Membrane</keyword>
<evidence type="ECO:0000256" key="7">
    <source>
        <dbReference type="ARBA" id="ARBA00023136"/>
    </source>
</evidence>
<dbReference type="InterPro" id="IPR036259">
    <property type="entry name" value="MFS_trans_sf"/>
</dbReference>
<dbReference type="InterPro" id="IPR020846">
    <property type="entry name" value="MFS_dom"/>
</dbReference>
<dbReference type="GO" id="GO:0022857">
    <property type="term" value="F:transmembrane transporter activity"/>
    <property type="evidence" value="ECO:0007669"/>
    <property type="project" value="InterPro"/>
</dbReference>
<feature type="transmembrane region" description="Helical" evidence="8">
    <location>
        <begin position="180"/>
        <end position="200"/>
    </location>
</feature>
<keyword evidence="3" id="KW-0813">Transport</keyword>
<name>A0A6G9JWB4_9GAMM</name>
<evidence type="ECO:0000256" key="2">
    <source>
        <dbReference type="ARBA" id="ARBA00008335"/>
    </source>
</evidence>